<evidence type="ECO:0008006" key="5">
    <source>
        <dbReference type="Google" id="ProtNLM"/>
    </source>
</evidence>
<feature type="transmembrane region" description="Helical" evidence="1">
    <location>
        <begin position="416"/>
        <end position="439"/>
    </location>
</feature>
<evidence type="ECO:0000256" key="1">
    <source>
        <dbReference type="SAM" id="Phobius"/>
    </source>
</evidence>
<dbReference type="InterPro" id="IPR036179">
    <property type="entry name" value="Ig-like_dom_sf"/>
</dbReference>
<comment type="caution">
    <text evidence="3">The sequence shown here is derived from an EMBL/GenBank/DDBJ whole genome shotgun (WGS) entry which is preliminary data.</text>
</comment>
<evidence type="ECO:0000256" key="2">
    <source>
        <dbReference type="SAM" id="SignalP"/>
    </source>
</evidence>
<protein>
    <recommendedName>
        <fullName evidence="5">Ig-like domain-containing protein</fullName>
    </recommendedName>
</protein>
<accession>A0ABP0FCH6</accession>
<gene>
    <name evidence="3" type="ORF">CVLEPA_LOCUS6792</name>
</gene>
<keyword evidence="1" id="KW-0472">Membrane</keyword>
<reference evidence="3 4" key="1">
    <citation type="submission" date="2024-02" db="EMBL/GenBank/DDBJ databases">
        <authorList>
            <person name="Daric V."/>
            <person name="Darras S."/>
        </authorList>
    </citation>
    <scope>NUCLEOTIDE SEQUENCE [LARGE SCALE GENOMIC DNA]</scope>
</reference>
<keyword evidence="2" id="KW-0732">Signal</keyword>
<dbReference type="SUPFAM" id="SSF48726">
    <property type="entry name" value="Immunoglobulin"/>
    <property type="match status" value="1"/>
</dbReference>
<keyword evidence="1" id="KW-0812">Transmembrane</keyword>
<organism evidence="3 4">
    <name type="scientific">Clavelina lepadiformis</name>
    <name type="common">Light-bulb sea squirt</name>
    <name type="synonym">Ascidia lepadiformis</name>
    <dbReference type="NCBI Taxonomy" id="159417"/>
    <lineage>
        <taxon>Eukaryota</taxon>
        <taxon>Metazoa</taxon>
        <taxon>Chordata</taxon>
        <taxon>Tunicata</taxon>
        <taxon>Ascidiacea</taxon>
        <taxon>Aplousobranchia</taxon>
        <taxon>Clavelinidae</taxon>
        <taxon>Clavelina</taxon>
    </lineage>
</organism>
<dbReference type="Gene3D" id="2.60.40.10">
    <property type="entry name" value="Immunoglobulins"/>
    <property type="match status" value="1"/>
</dbReference>
<proteinExistence type="predicted"/>
<dbReference type="Proteomes" id="UP001642483">
    <property type="component" value="Unassembled WGS sequence"/>
</dbReference>
<evidence type="ECO:0000313" key="4">
    <source>
        <dbReference type="Proteomes" id="UP001642483"/>
    </source>
</evidence>
<name>A0ABP0FCH6_CLALP</name>
<dbReference type="InterPro" id="IPR013783">
    <property type="entry name" value="Ig-like_fold"/>
</dbReference>
<keyword evidence="4" id="KW-1185">Reference proteome</keyword>
<dbReference type="EMBL" id="CAWYQH010000046">
    <property type="protein sequence ID" value="CAK8677408.1"/>
    <property type="molecule type" value="Genomic_DNA"/>
</dbReference>
<keyword evidence="1" id="KW-1133">Transmembrane helix</keyword>
<feature type="signal peptide" evidence="2">
    <location>
        <begin position="1"/>
        <end position="20"/>
    </location>
</feature>
<sequence length="461" mass="49952">MCSVVLLVSALLQFTLLTQGQSISPLTTPHPIQATNSTVVITATATLSSSAILNNETWILSWKLNKTQVAQVGYAPYPIVSRLDEGFNRITVSAASSSASSFTTQLTIAQLKAEEDGYEVQLYGAGVEKQSLNLTIKNCNVSLSNGVIVDATSRIFNSPGTFACSNRGDLFYSNSTMLTSSDTTCLESAEWSGQDNLQCWTAPNVTLNSSSIEGNKLTVIEGNDLNLTCNYDNVVPAGNNSRFYISGENLRRARTNKLSKGNQFILSSLQRSDNNKVVSCQAVTPYTDVYPTSGKSSEYELDVLYFAKQNTAPTFLWYTNQTGKSNVVFRSNPNSVFVSLTKHGQPVANDESMTINSNPDDKQTFVFSRTQVTSSDNGTYTLTVQSSNKDIFPDNVQIIFHIIVADEPPPTPGLSLGAIIGISCGGAVVIICVAVCVICKWRRGSKKKSKGISFCVHYTLV</sequence>
<feature type="chain" id="PRO_5045863083" description="Ig-like domain-containing protein" evidence="2">
    <location>
        <begin position="21"/>
        <end position="461"/>
    </location>
</feature>
<evidence type="ECO:0000313" key="3">
    <source>
        <dbReference type="EMBL" id="CAK8677408.1"/>
    </source>
</evidence>